<evidence type="ECO:0000313" key="2">
    <source>
        <dbReference type="WBParaSite" id="MCU_013576-RA"/>
    </source>
</evidence>
<feature type="compositionally biased region" description="Low complexity" evidence="1">
    <location>
        <begin position="86"/>
        <end position="96"/>
    </location>
</feature>
<dbReference type="AlphaFoldDB" id="A0A5K3FZY8"/>
<dbReference type="WBParaSite" id="MCU_013576-RA">
    <property type="protein sequence ID" value="MCU_013576-RA"/>
    <property type="gene ID" value="MCU_013576"/>
</dbReference>
<reference evidence="2" key="1">
    <citation type="submission" date="2019-11" db="UniProtKB">
        <authorList>
            <consortium name="WormBaseParasite"/>
        </authorList>
    </citation>
    <scope>IDENTIFICATION</scope>
</reference>
<organism evidence="2">
    <name type="scientific">Mesocestoides corti</name>
    <name type="common">Flatworm</name>
    <dbReference type="NCBI Taxonomy" id="53468"/>
    <lineage>
        <taxon>Eukaryota</taxon>
        <taxon>Metazoa</taxon>
        <taxon>Spiralia</taxon>
        <taxon>Lophotrochozoa</taxon>
        <taxon>Platyhelminthes</taxon>
        <taxon>Cestoda</taxon>
        <taxon>Eucestoda</taxon>
        <taxon>Cyclophyllidea</taxon>
        <taxon>Mesocestoididae</taxon>
        <taxon>Mesocestoides</taxon>
    </lineage>
</organism>
<sequence length="120" mass="12350">MMETGCSTSLVVSGGANPLPNNPGTASIPHTPDSFTTGYLPSSTTLVTASQPSPSLSPSSVLCGTMMRRGGPTSLLPTPSYTAEHPSPAAMSSSSPYQHQQVTSVNAFLSTTPNQVSLFY</sequence>
<feature type="compositionally biased region" description="Low complexity" evidence="1">
    <location>
        <begin position="50"/>
        <end position="60"/>
    </location>
</feature>
<protein>
    <submittedName>
        <fullName evidence="2">Protein pangolin</fullName>
    </submittedName>
</protein>
<feature type="compositionally biased region" description="Polar residues" evidence="1">
    <location>
        <begin position="33"/>
        <end position="49"/>
    </location>
</feature>
<accession>A0A5K3FZY8</accession>
<name>A0A5K3FZY8_MESCO</name>
<feature type="region of interest" description="Disordered" evidence="1">
    <location>
        <begin position="15"/>
        <end position="97"/>
    </location>
</feature>
<proteinExistence type="predicted"/>
<evidence type="ECO:0000256" key="1">
    <source>
        <dbReference type="SAM" id="MobiDB-lite"/>
    </source>
</evidence>